<proteinExistence type="predicted"/>
<dbReference type="RefSeq" id="WP_230065933.1">
    <property type="nucleotide sequence ID" value="NZ_BAABLL010000010.1"/>
</dbReference>
<sequence>MAGHQGKNRHPDSLERVISSFGTVARRRDLTAAGFSSWQLSQAETHGRIVGVARGYFGLPKPDPLDVLLAKNHGCRSCLSRAKQLGLWVIREPERLHIAVAHGRPVMGCVVHRIRGTQTLMDVLYQCVKCGSEVEALCALESAIVLKKCTFAQLRHAFARREDVAARAIIALIDPQSQSILETVARYYIQKAGYNVQGQFYVKGVGHLDLLVDGILGVETDGQTYHNTPDGWSEDLRRDNLLVVNGLWCLRLPTEIVLQRPEIMLTWVRQALEKIQGA</sequence>
<gene>
    <name evidence="1" type="ORF">ACFOW9_14605</name>
</gene>
<reference evidence="2" key="1">
    <citation type="journal article" date="2019" name="Int. J. Syst. Evol. Microbiol.">
        <title>The Global Catalogue of Microorganisms (GCM) 10K type strain sequencing project: providing services to taxonomists for standard genome sequencing and annotation.</title>
        <authorList>
            <consortium name="The Broad Institute Genomics Platform"/>
            <consortium name="The Broad Institute Genome Sequencing Center for Infectious Disease"/>
            <person name="Wu L."/>
            <person name="Ma J."/>
        </authorList>
    </citation>
    <scope>NUCLEOTIDE SEQUENCE [LARGE SCALE GENOMIC DNA]</scope>
    <source>
        <strain evidence="2">CGMCC 1.10698</strain>
    </source>
</reference>
<organism evidence="1 2">
    <name type="scientific">Arthrobacter cryoconiti</name>
    <dbReference type="NCBI Taxonomy" id="748907"/>
    <lineage>
        <taxon>Bacteria</taxon>
        <taxon>Bacillati</taxon>
        <taxon>Actinomycetota</taxon>
        <taxon>Actinomycetes</taxon>
        <taxon>Micrococcales</taxon>
        <taxon>Micrococcaceae</taxon>
        <taxon>Arthrobacter</taxon>
    </lineage>
</organism>
<name>A0ABV8R491_9MICC</name>
<keyword evidence="2" id="KW-1185">Reference proteome</keyword>
<dbReference type="Gene3D" id="3.40.960.10">
    <property type="entry name" value="VSR Endonuclease"/>
    <property type="match status" value="1"/>
</dbReference>
<evidence type="ECO:0008006" key="3">
    <source>
        <dbReference type="Google" id="ProtNLM"/>
    </source>
</evidence>
<evidence type="ECO:0000313" key="1">
    <source>
        <dbReference type="EMBL" id="MFC4266837.1"/>
    </source>
</evidence>
<evidence type="ECO:0000313" key="2">
    <source>
        <dbReference type="Proteomes" id="UP001595773"/>
    </source>
</evidence>
<dbReference type="Proteomes" id="UP001595773">
    <property type="component" value="Unassembled WGS sequence"/>
</dbReference>
<accession>A0ABV8R491</accession>
<protein>
    <recommendedName>
        <fullName evidence="3">DUF559 domain-containing protein</fullName>
    </recommendedName>
</protein>
<dbReference type="EMBL" id="JBHSCQ010000022">
    <property type="protein sequence ID" value="MFC4266837.1"/>
    <property type="molecule type" value="Genomic_DNA"/>
</dbReference>
<comment type="caution">
    <text evidence="1">The sequence shown here is derived from an EMBL/GenBank/DDBJ whole genome shotgun (WGS) entry which is preliminary data.</text>
</comment>